<dbReference type="InterPro" id="IPR057191">
    <property type="entry name" value="DUF7869"/>
</dbReference>
<feature type="domain" description="DUF7869" evidence="2">
    <location>
        <begin position="173"/>
        <end position="231"/>
    </location>
</feature>
<dbReference type="OrthoDB" id="6776127at2759"/>
<name>A0A8S3WG06_PARAO</name>
<proteinExistence type="predicted"/>
<reference evidence="3" key="1">
    <citation type="submission" date="2021-04" db="EMBL/GenBank/DDBJ databases">
        <authorList>
            <person name="Tunstrom K."/>
        </authorList>
    </citation>
    <scope>NUCLEOTIDE SEQUENCE</scope>
</reference>
<dbReference type="Proteomes" id="UP000691718">
    <property type="component" value="Unassembled WGS sequence"/>
</dbReference>
<keyword evidence="4" id="KW-1185">Reference proteome</keyword>
<protein>
    <submittedName>
        <fullName evidence="3">(apollo) hypothetical protein</fullName>
    </submittedName>
</protein>
<evidence type="ECO:0000313" key="4">
    <source>
        <dbReference type="Proteomes" id="UP000691718"/>
    </source>
</evidence>
<dbReference type="Pfam" id="PF25273">
    <property type="entry name" value="DUF7869"/>
    <property type="match status" value="1"/>
</dbReference>
<dbReference type="PANTHER" id="PTHR10773">
    <property type="entry name" value="DNA-DIRECTED RNA POLYMERASES I, II, AND III SUBUNIT RPABC2"/>
    <property type="match status" value="1"/>
</dbReference>
<dbReference type="PANTHER" id="PTHR10773:SF19">
    <property type="match status" value="1"/>
</dbReference>
<evidence type="ECO:0000256" key="1">
    <source>
        <dbReference type="SAM" id="Coils"/>
    </source>
</evidence>
<dbReference type="EMBL" id="CAJQZP010000380">
    <property type="protein sequence ID" value="CAG4958617.1"/>
    <property type="molecule type" value="Genomic_DNA"/>
</dbReference>
<evidence type="ECO:0000313" key="3">
    <source>
        <dbReference type="EMBL" id="CAG4958617.1"/>
    </source>
</evidence>
<evidence type="ECO:0000259" key="2">
    <source>
        <dbReference type="Pfam" id="PF25273"/>
    </source>
</evidence>
<accession>A0A8S3WG06</accession>
<sequence length="271" mass="31198">MYRHYKQERESTQSIAAKYEFYAHIFNTEFNISFFTPKKDQCDLCESYKNALDEEKEALEDGYKDHQKQKELSRKEKAEDIKSCKEPNSSKIVAIYDLQAVMPVPIGESSAFFYKSKLNCYNFTVSDIKNTTTRCYFWHEGIGNRGAIEIGTCVFEFLKNIAECQPNCDVIFYSDNCCGQQKNRFILAMYHYAVSTLNINSVTLKFLVRGHTQNEGDNAHSLIEKAIKKAKKSGPIYVPSHALRNVSIHNFLSKEYLSATQFDTQLSLRDA</sequence>
<keyword evidence="1" id="KW-0175">Coiled coil</keyword>
<organism evidence="3 4">
    <name type="scientific">Parnassius apollo</name>
    <name type="common">Apollo butterfly</name>
    <name type="synonym">Papilio apollo</name>
    <dbReference type="NCBI Taxonomy" id="110799"/>
    <lineage>
        <taxon>Eukaryota</taxon>
        <taxon>Metazoa</taxon>
        <taxon>Ecdysozoa</taxon>
        <taxon>Arthropoda</taxon>
        <taxon>Hexapoda</taxon>
        <taxon>Insecta</taxon>
        <taxon>Pterygota</taxon>
        <taxon>Neoptera</taxon>
        <taxon>Endopterygota</taxon>
        <taxon>Lepidoptera</taxon>
        <taxon>Glossata</taxon>
        <taxon>Ditrysia</taxon>
        <taxon>Papilionoidea</taxon>
        <taxon>Papilionidae</taxon>
        <taxon>Parnassiinae</taxon>
        <taxon>Parnassini</taxon>
        <taxon>Parnassius</taxon>
        <taxon>Parnassius</taxon>
    </lineage>
</organism>
<feature type="coiled-coil region" evidence="1">
    <location>
        <begin position="49"/>
        <end position="76"/>
    </location>
</feature>
<comment type="caution">
    <text evidence="3">The sequence shown here is derived from an EMBL/GenBank/DDBJ whole genome shotgun (WGS) entry which is preliminary data.</text>
</comment>
<dbReference type="AlphaFoldDB" id="A0A8S3WG06"/>
<gene>
    <name evidence="3" type="ORF">PAPOLLO_LOCUS5975</name>
</gene>